<dbReference type="EMBL" id="BMAW01017198">
    <property type="protein sequence ID" value="GFT52677.1"/>
    <property type="molecule type" value="Genomic_DNA"/>
</dbReference>
<proteinExistence type="predicted"/>
<evidence type="ECO:0000313" key="2">
    <source>
        <dbReference type="EMBL" id="GFT52677.1"/>
    </source>
</evidence>
<keyword evidence="1" id="KW-0812">Transmembrane</keyword>
<dbReference type="Proteomes" id="UP000887013">
    <property type="component" value="Unassembled WGS sequence"/>
</dbReference>
<keyword evidence="1" id="KW-0472">Membrane</keyword>
<evidence type="ECO:0000313" key="3">
    <source>
        <dbReference type="Proteomes" id="UP000887013"/>
    </source>
</evidence>
<evidence type="ECO:0008006" key="4">
    <source>
        <dbReference type="Google" id="ProtNLM"/>
    </source>
</evidence>
<reference evidence="2" key="1">
    <citation type="submission" date="2020-08" db="EMBL/GenBank/DDBJ databases">
        <title>Multicomponent nature underlies the extraordinary mechanical properties of spider dragline silk.</title>
        <authorList>
            <person name="Kono N."/>
            <person name="Nakamura H."/>
            <person name="Mori M."/>
            <person name="Yoshida Y."/>
            <person name="Ohtoshi R."/>
            <person name="Malay A.D."/>
            <person name="Moran D.A.P."/>
            <person name="Tomita M."/>
            <person name="Numata K."/>
            <person name="Arakawa K."/>
        </authorList>
    </citation>
    <scope>NUCLEOTIDE SEQUENCE</scope>
</reference>
<gene>
    <name evidence="2" type="primary">AVEN_127116_1</name>
    <name evidence="2" type="ORF">NPIL_313851</name>
</gene>
<feature type="transmembrane region" description="Helical" evidence="1">
    <location>
        <begin position="131"/>
        <end position="153"/>
    </location>
</feature>
<comment type="caution">
    <text evidence="2">The sequence shown here is derived from an EMBL/GenBank/DDBJ whole genome shotgun (WGS) entry which is preliminary data.</text>
</comment>
<keyword evidence="1" id="KW-1133">Transmembrane helix</keyword>
<feature type="transmembrane region" description="Helical" evidence="1">
    <location>
        <begin position="44"/>
        <end position="65"/>
    </location>
</feature>
<protein>
    <recommendedName>
        <fullName evidence="4">Gustatory receptor</fullName>
    </recommendedName>
</protein>
<organism evidence="2 3">
    <name type="scientific">Nephila pilipes</name>
    <name type="common">Giant wood spider</name>
    <name type="synonym">Nephila maculata</name>
    <dbReference type="NCBI Taxonomy" id="299642"/>
    <lineage>
        <taxon>Eukaryota</taxon>
        <taxon>Metazoa</taxon>
        <taxon>Ecdysozoa</taxon>
        <taxon>Arthropoda</taxon>
        <taxon>Chelicerata</taxon>
        <taxon>Arachnida</taxon>
        <taxon>Araneae</taxon>
        <taxon>Araneomorphae</taxon>
        <taxon>Entelegynae</taxon>
        <taxon>Araneoidea</taxon>
        <taxon>Nephilidae</taxon>
        <taxon>Nephila</taxon>
    </lineage>
</organism>
<keyword evidence="3" id="KW-1185">Reference proteome</keyword>
<name>A0A8X6TSY3_NEPPI</name>
<dbReference type="AlphaFoldDB" id="A0A8X6TSY3"/>
<evidence type="ECO:0000256" key="1">
    <source>
        <dbReference type="SAM" id="Phobius"/>
    </source>
</evidence>
<accession>A0A8X6TSY3</accession>
<sequence length="254" mass="29420">MVCFRHRAVYKTNIPEINLSFWIPEDHTFTRQLVTIVDTKTDIYAIYGVLSVFMIFYNICCLQLANLSLSITKIIENRNDEISFAVIQKLFSLFTDFEQLTSFPVGITILRVILEVFSILFDLIGFKFKKIGFNFSYIMILISLALVCCADFAQNSMTSLKKTLWKIILPKTDMFFQSNFNRQCLMYMECQKDAKLTAWKFFTLNRSFFLNILAFFVTYSVIMVQFEGMGRDSSGDCKICCDNPNMNKSGFASD</sequence>
<dbReference type="OrthoDB" id="6435189at2759"/>
<feature type="transmembrane region" description="Helical" evidence="1">
    <location>
        <begin position="103"/>
        <end position="124"/>
    </location>
</feature>
<feature type="transmembrane region" description="Helical" evidence="1">
    <location>
        <begin position="208"/>
        <end position="226"/>
    </location>
</feature>